<name>A0A5C3EJJ6_9BASI</name>
<feature type="compositionally biased region" description="Acidic residues" evidence="1">
    <location>
        <begin position="519"/>
        <end position="528"/>
    </location>
</feature>
<evidence type="ECO:0000313" key="3">
    <source>
        <dbReference type="Proteomes" id="UP000324022"/>
    </source>
</evidence>
<dbReference type="Proteomes" id="UP000324022">
    <property type="component" value="Unassembled WGS sequence"/>
</dbReference>
<dbReference type="EMBL" id="OOIN01000028">
    <property type="protein sequence ID" value="SPO29419.1"/>
    <property type="molecule type" value="Genomic_DNA"/>
</dbReference>
<feature type="compositionally biased region" description="Polar residues" evidence="1">
    <location>
        <begin position="361"/>
        <end position="386"/>
    </location>
</feature>
<organism evidence="2 3">
    <name type="scientific">Ustilago trichophora</name>
    <dbReference type="NCBI Taxonomy" id="86804"/>
    <lineage>
        <taxon>Eukaryota</taxon>
        <taxon>Fungi</taxon>
        <taxon>Dikarya</taxon>
        <taxon>Basidiomycota</taxon>
        <taxon>Ustilaginomycotina</taxon>
        <taxon>Ustilaginomycetes</taxon>
        <taxon>Ustilaginales</taxon>
        <taxon>Ustilaginaceae</taxon>
        <taxon>Ustilago</taxon>
    </lineage>
</organism>
<feature type="compositionally biased region" description="Polar residues" evidence="1">
    <location>
        <begin position="1163"/>
        <end position="1175"/>
    </location>
</feature>
<sequence length="1594" mass="170449">MSASLQNHPYQLQSHMPSTQAHADRYHVSHSHSDLYTHRSNPQSDAAHAGPSSPTNTTKPFQAATANAPAMVLQSPLEASHSNKMPLTSETSSPQPKASHLGSELFDAIVQAADPRHPDHAAWQERYGSLSNRSSRASFSSGHKRDKLASPSQTGTPTSRKSFDQSDLSTRRRHAARKAANWDWSYRQSNEAGASDADDIYEDRSTPVRASFEGSVRSNRSSSIASSSHRRRARRLRDQSRPKPLVPPIPPPRVTSSTNFQSTFGSPSLPELATSTPRTAGHPSSSGNTSDNHDVRDLQIHAQRLQASPSASAPLRMNHPYASPMAFENEKDLQPLPSLPILQPGFELRETASRSNRGHRPNQNSTSTSGHSSQLPPPASVTTLPSSDAVLDDKSFLHLPRRPSATGMAMSSPPSQTHTRRIEHVAPPRKSMSKIRQILGSETPALGGPPLPEKPAPASPSPQAFPPAVPPKNVARKTHKPSGSVSRVPVPALTGQDAEELDRNIFPLRRDDEFRNEFEMSDDSEPEEDPRAVLADRPQFVANTSSSKPGRDGRSPGVVRRSLDSIISPFRAGLLNGNSSGTGRVGAGANPKSNLVVPEQGPIAEGRRSFSDSRFVRPFVPRPRNVTLGRRARPLSKVLDRPEEEMADMSRPFGANKQGGQGNLFALEAGVRATNIGSQAETRAEPRREVELERPSNTKSELQARGGLSSMATEITAGSDATSIRASRRAKHHRKALPKADSRAAEATWDVSANTGWPDASLPTMSSSRSLASTFSRSTSNLHEKGDSPFDAFARSAMSSQQQQQQPSRGKIGGFFTKVKGSMTPKGTPSAPSREFPAPSSSPAQVLYEGSPRTTLTPSTSPPVGTSSPTVGKKADRPFRNRVKSLTSSRGSNRSKDDVANIPAVPAIPRHLTGLPNNDVGNQELMSQSQSFNSPSMRMPTSLSANFASPDDLEPSRSVWEESPLVQSSSTFSSAEKASRSFGRLLRRKKTHEDLDAVIDSFVPLPPKMSHPDIADEAAPRSSMSSARGFDVVEQADSPANVSQTRTTIRKTLSPALLSETPQSGIEATFEDAELTSLGHGDAWLNDAQAEDLNIASKEGALPQRTSEDAAEELSETAGDEQRFRSPLGRFIRGNPAGDRLSRVEELSERMSYISDPADANAGRSSTSMPTSPNPRSFGEHRSVRRSVSGNVRGNALPPTLELAVPKDPRPRKVSLDILRPKKQDMLRDATALESPASLRSTALSSPATTKFTSTPKSPATPGFGEQLTPSWRSTSFSTTRTGRTSFSQDRDRAPVASPISPPLPTHRGVGQAIKRLGIKGKTKKTSKGIGPSDIIVLDFEDDGYGDEDASGMGSRPSMSVEPRPSFGGGARPSFSSLARPSFGGGPRPSMEATGRNSLVAAEMVTKLLEVEASGLIPSPITPSFASHTLGQQLPSEMSRSTTSLNRAPVDGGESEVAGLGIGSVQWSEGMPLHKTDSVEVSGSASDGTFTSQGIQTPENGSLSHSYSSQLPVRMDPTGATTPLAGASLDAGATQLKSAELLAFEDMLGRFPQQQKVLLQDISARVAKTPVTGSGGGSSSREDVAHSSGVFPSQ</sequence>
<feature type="compositionally biased region" description="Low complexity" evidence="1">
    <location>
        <begin position="1269"/>
        <end position="1288"/>
    </location>
</feature>
<feature type="region of interest" description="Disordered" evidence="1">
    <location>
        <begin position="627"/>
        <end position="900"/>
    </location>
</feature>
<feature type="region of interest" description="Disordered" evidence="1">
    <location>
        <begin position="1433"/>
        <end position="1455"/>
    </location>
</feature>
<feature type="region of interest" description="Disordered" evidence="1">
    <location>
        <begin position="1232"/>
        <end position="1314"/>
    </location>
</feature>
<keyword evidence="3" id="KW-1185">Reference proteome</keyword>
<feature type="region of interest" description="Disordered" evidence="1">
    <location>
        <begin position="1154"/>
        <end position="1213"/>
    </location>
</feature>
<evidence type="ECO:0000256" key="1">
    <source>
        <dbReference type="SAM" id="MobiDB-lite"/>
    </source>
</evidence>
<feature type="region of interest" description="Disordered" evidence="1">
    <location>
        <begin position="210"/>
        <end position="293"/>
    </location>
</feature>
<feature type="compositionally biased region" description="Basic and acidic residues" evidence="1">
    <location>
        <begin position="682"/>
        <end position="696"/>
    </location>
</feature>
<feature type="compositionally biased region" description="Low complexity" evidence="1">
    <location>
        <begin position="211"/>
        <end position="227"/>
    </location>
</feature>
<feature type="region of interest" description="Disordered" evidence="1">
    <location>
        <begin position="125"/>
        <end position="180"/>
    </location>
</feature>
<feature type="compositionally biased region" description="Basic and acidic residues" evidence="1">
    <location>
        <begin position="508"/>
        <end position="518"/>
    </location>
</feature>
<dbReference type="OrthoDB" id="3367100at2759"/>
<feature type="region of interest" description="Disordered" evidence="1">
    <location>
        <begin position="351"/>
        <end position="386"/>
    </location>
</feature>
<proteinExistence type="predicted"/>
<accession>A0A5C3EJJ6</accession>
<feature type="compositionally biased region" description="Pro residues" evidence="1">
    <location>
        <begin position="244"/>
        <end position="253"/>
    </location>
</feature>
<feature type="compositionally biased region" description="Polar residues" evidence="1">
    <location>
        <begin position="1"/>
        <end position="21"/>
    </location>
</feature>
<gene>
    <name evidence="2" type="ORF">UTRI_04855_B</name>
</gene>
<feature type="region of interest" description="Disordered" evidence="1">
    <location>
        <begin position="949"/>
        <end position="974"/>
    </location>
</feature>
<feature type="compositionally biased region" description="Polar residues" evidence="1">
    <location>
        <begin position="1238"/>
        <end position="1258"/>
    </location>
</feature>
<feature type="region of interest" description="Disordered" evidence="1">
    <location>
        <begin position="1099"/>
        <end position="1137"/>
    </location>
</feature>
<feature type="compositionally biased region" description="Low complexity" evidence="1">
    <location>
        <begin position="129"/>
        <end position="141"/>
    </location>
</feature>
<feature type="compositionally biased region" description="Polar residues" evidence="1">
    <location>
        <begin position="80"/>
        <end position="96"/>
    </location>
</feature>
<feature type="compositionally biased region" description="Polar residues" evidence="1">
    <location>
        <begin position="254"/>
        <end position="266"/>
    </location>
</feature>
<feature type="compositionally biased region" description="Polar residues" evidence="1">
    <location>
        <begin position="273"/>
        <end position="290"/>
    </location>
</feature>
<feature type="region of interest" description="Disordered" evidence="1">
    <location>
        <begin position="80"/>
        <end position="100"/>
    </location>
</feature>
<feature type="compositionally biased region" description="Pro residues" evidence="1">
    <location>
        <begin position="447"/>
        <end position="470"/>
    </location>
</feature>
<feature type="region of interest" description="Disordered" evidence="1">
    <location>
        <begin position="1477"/>
        <end position="1508"/>
    </location>
</feature>
<feature type="compositionally biased region" description="Polar residues" evidence="1">
    <location>
        <begin position="1479"/>
        <end position="1508"/>
    </location>
</feature>
<feature type="compositionally biased region" description="Polar residues" evidence="1">
    <location>
        <begin position="150"/>
        <end position="168"/>
    </location>
</feature>
<evidence type="ECO:0000313" key="2">
    <source>
        <dbReference type="EMBL" id="SPO29419.1"/>
    </source>
</evidence>
<feature type="compositionally biased region" description="Low complexity" evidence="1">
    <location>
        <begin position="851"/>
        <end position="870"/>
    </location>
</feature>
<feature type="compositionally biased region" description="Low complexity" evidence="1">
    <location>
        <begin position="760"/>
        <end position="780"/>
    </location>
</feature>
<feature type="compositionally biased region" description="Low complexity" evidence="1">
    <location>
        <begin position="1186"/>
        <end position="1195"/>
    </location>
</feature>
<feature type="region of interest" description="Disordered" evidence="1">
    <location>
        <begin position="399"/>
        <end position="559"/>
    </location>
</feature>
<feature type="compositionally biased region" description="Acidic residues" evidence="1">
    <location>
        <begin position="1109"/>
        <end position="1119"/>
    </location>
</feature>
<feature type="region of interest" description="Disordered" evidence="1">
    <location>
        <begin position="1347"/>
        <end position="1375"/>
    </location>
</feature>
<feature type="region of interest" description="Disordered" evidence="1">
    <location>
        <begin position="1568"/>
        <end position="1594"/>
    </location>
</feature>
<feature type="region of interest" description="Disordered" evidence="1">
    <location>
        <begin position="574"/>
        <end position="609"/>
    </location>
</feature>
<feature type="region of interest" description="Disordered" evidence="1">
    <location>
        <begin position="1"/>
        <end position="61"/>
    </location>
</feature>
<feature type="compositionally biased region" description="Basic residues" evidence="1">
    <location>
        <begin position="726"/>
        <end position="737"/>
    </location>
</feature>
<feature type="compositionally biased region" description="Polar residues" evidence="1">
    <location>
        <begin position="1433"/>
        <end position="1446"/>
    </location>
</feature>
<feature type="compositionally biased region" description="Basic and acidic residues" evidence="1">
    <location>
        <begin position="22"/>
        <end position="37"/>
    </location>
</feature>
<protein>
    <submittedName>
        <fullName evidence="2">Uncharacterized protein</fullName>
    </submittedName>
</protein>
<reference evidence="2 3" key="1">
    <citation type="submission" date="2018-03" db="EMBL/GenBank/DDBJ databases">
        <authorList>
            <person name="Guldener U."/>
        </authorList>
    </citation>
    <scope>NUCLEOTIDE SEQUENCE [LARGE SCALE GENOMIC DNA]</scope>
    <source>
        <strain evidence="2 3">NBRC100155</strain>
    </source>
</reference>